<feature type="domain" description="Cell envelope-related transcriptional attenuator" evidence="4">
    <location>
        <begin position="443"/>
        <end position="625"/>
    </location>
</feature>
<feature type="transmembrane region" description="Helical" evidence="3">
    <location>
        <begin position="334"/>
        <end position="356"/>
    </location>
</feature>
<feature type="transmembrane region" description="Helical" evidence="3">
    <location>
        <begin position="368"/>
        <end position="386"/>
    </location>
</feature>
<evidence type="ECO:0000256" key="1">
    <source>
        <dbReference type="ARBA" id="ARBA00006068"/>
    </source>
</evidence>
<feature type="compositionally biased region" description="Basic and acidic residues" evidence="2">
    <location>
        <begin position="758"/>
        <end position="767"/>
    </location>
</feature>
<dbReference type="Gene3D" id="3.40.630.190">
    <property type="entry name" value="LCP protein"/>
    <property type="match status" value="1"/>
</dbReference>
<accession>A0ABY4NC37</accession>
<dbReference type="InterPro" id="IPR050922">
    <property type="entry name" value="LytR/CpsA/Psr_CW_biosynth"/>
</dbReference>
<feature type="region of interest" description="Disordered" evidence="2">
    <location>
        <begin position="1"/>
        <end position="267"/>
    </location>
</feature>
<sequence length="787" mass="81779">MAAASSAPVDASTRPRARRARRESDEDMDAWSAADSHVVSRREHPAESAESAESAQSRDRSRGGSEEPPTTVLEPMEPPRTSVRLGASSSVTALGPRDAEEESAAPVPADRAEQADDAGSASSPVGSASSPVASAASPAARQSPARQSPAPQSPVSASSAESPSAAGQDEHDDARGGSRAASGAAVGAAAAATGVAAARTRGDAGSRVPSSDSAHGSTGAGGGAGSGGGSGSGTPPSDGPDLPDDGRDSGSGDGQGPRASDRRNGSLPRAAGWTVLTSFIPGTGLLATPLRRLGWVLLGIVVLAAVVAGVWAATGDPLLTLLKLLSSRKVLIGLMIAIGVVALVWILQVVLSNLAHNTRERLHGRRRAVSLIVALVMVIGVAIPFARAEQYVYAAQGLLGNQSVFRSGGGSGKLSSSDPWKDTERVNIMLLGQDAGADRTGTRPDTIMVASIDTKTGRTALFSIPRNLQYVRFPEGTVAQKKFPEGFDAFGKGQNLINAVWTWANDNKDLFPNDDDPGLTATEWAVQETLGLDIDYYAMVNLQGFSDLVDAIGGVDLNVERKIPIGGGTNQATGGKYPITGYIDPGQQKLDGDKALWYARSREGSTDFNRVCRQQRMVRAVSEQANPTKLALNFTKLVGVAGSNIETDVPSDDLDAFVDLGWRVKDSGFSSYPIVPGVDLPDRRHDSYFEGGHPDWDYLHKWVKESIEDSMASETTSVSGGDKGSSKDEDSKKSTAPETTTEAPTTEAESSEASSGDASKEAEKQADADPLAACMPGTQDPDAQAGD</sequence>
<dbReference type="Proteomes" id="UP001055868">
    <property type="component" value="Chromosome"/>
</dbReference>
<feature type="compositionally biased region" description="Basic and acidic residues" evidence="2">
    <location>
        <begin position="724"/>
        <end position="735"/>
    </location>
</feature>
<feature type="compositionally biased region" description="Basic and acidic residues" evidence="2">
    <location>
        <begin position="56"/>
        <end position="65"/>
    </location>
</feature>
<keyword evidence="3" id="KW-0472">Membrane</keyword>
<reference evidence="5" key="1">
    <citation type="submission" date="2022-05" db="EMBL/GenBank/DDBJ databases">
        <title>Genomic analysis of Brachybacterium sp. CBA3104.</title>
        <authorList>
            <person name="Roh S.W."/>
            <person name="Kim Y.B."/>
            <person name="Kim Y."/>
        </authorList>
    </citation>
    <scope>NUCLEOTIDE SEQUENCE</scope>
    <source>
        <strain evidence="5">CBA3104</strain>
    </source>
</reference>
<evidence type="ECO:0000256" key="2">
    <source>
        <dbReference type="SAM" id="MobiDB-lite"/>
    </source>
</evidence>
<feature type="transmembrane region" description="Helical" evidence="3">
    <location>
        <begin position="295"/>
        <end position="314"/>
    </location>
</feature>
<proteinExistence type="inferred from homology"/>
<dbReference type="InterPro" id="IPR004474">
    <property type="entry name" value="LytR_CpsA_psr"/>
</dbReference>
<keyword evidence="3" id="KW-1133">Transmembrane helix</keyword>
<feature type="compositionally biased region" description="Gly residues" evidence="2">
    <location>
        <begin position="218"/>
        <end position="232"/>
    </location>
</feature>
<keyword evidence="6" id="KW-1185">Reference proteome</keyword>
<dbReference type="Pfam" id="PF03816">
    <property type="entry name" value="LytR_cpsA_psr"/>
    <property type="match status" value="1"/>
</dbReference>
<dbReference type="PANTHER" id="PTHR33392">
    <property type="entry name" value="POLYISOPRENYL-TEICHOIC ACID--PEPTIDOGLYCAN TEICHOIC ACID TRANSFERASE TAGU"/>
    <property type="match status" value="1"/>
</dbReference>
<protein>
    <submittedName>
        <fullName evidence="5">LCP family protein</fullName>
    </submittedName>
</protein>
<name>A0ABY4NC37_9MICO</name>
<evidence type="ECO:0000313" key="6">
    <source>
        <dbReference type="Proteomes" id="UP001055868"/>
    </source>
</evidence>
<evidence type="ECO:0000313" key="5">
    <source>
        <dbReference type="EMBL" id="UQN31402.1"/>
    </source>
</evidence>
<organism evidence="5 6">
    <name type="scientific">Brachybacterium kimchii</name>
    <dbReference type="NCBI Taxonomy" id="2942909"/>
    <lineage>
        <taxon>Bacteria</taxon>
        <taxon>Bacillati</taxon>
        <taxon>Actinomycetota</taxon>
        <taxon>Actinomycetes</taxon>
        <taxon>Micrococcales</taxon>
        <taxon>Dermabacteraceae</taxon>
        <taxon>Brachybacterium</taxon>
    </lineage>
</organism>
<feature type="compositionally biased region" description="Low complexity" evidence="2">
    <location>
        <begin position="177"/>
        <end position="217"/>
    </location>
</feature>
<feature type="compositionally biased region" description="Low complexity" evidence="2">
    <location>
        <begin position="736"/>
        <end position="757"/>
    </location>
</feature>
<dbReference type="PANTHER" id="PTHR33392:SF6">
    <property type="entry name" value="POLYISOPRENYL-TEICHOIC ACID--PEPTIDOGLYCAN TEICHOIC ACID TRANSFERASE TAGU"/>
    <property type="match status" value="1"/>
</dbReference>
<comment type="similarity">
    <text evidence="1">Belongs to the LytR/CpsA/Psr (LCP) family.</text>
</comment>
<dbReference type="NCBIfam" id="TIGR00350">
    <property type="entry name" value="lytR_cpsA_psr"/>
    <property type="match status" value="1"/>
</dbReference>
<keyword evidence="3" id="KW-0812">Transmembrane</keyword>
<feature type="region of interest" description="Disordered" evidence="2">
    <location>
        <begin position="712"/>
        <end position="787"/>
    </location>
</feature>
<feature type="compositionally biased region" description="Low complexity" evidence="2">
    <location>
        <begin position="118"/>
        <end position="167"/>
    </location>
</feature>
<evidence type="ECO:0000259" key="4">
    <source>
        <dbReference type="Pfam" id="PF03816"/>
    </source>
</evidence>
<feature type="compositionally biased region" description="Basic and acidic residues" evidence="2">
    <location>
        <begin position="38"/>
        <end position="47"/>
    </location>
</feature>
<dbReference type="RefSeq" id="WP_249480824.1">
    <property type="nucleotide sequence ID" value="NZ_CP097218.1"/>
</dbReference>
<evidence type="ECO:0000256" key="3">
    <source>
        <dbReference type="SAM" id="Phobius"/>
    </source>
</evidence>
<gene>
    <name evidence="5" type="ORF">M4486_09025</name>
</gene>
<dbReference type="EMBL" id="CP097218">
    <property type="protein sequence ID" value="UQN31402.1"/>
    <property type="molecule type" value="Genomic_DNA"/>
</dbReference>